<evidence type="ECO:0000256" key="3">
    <source>
        <dbReference type="ARBA" id="ARBA00022898"/>
    </source>
</evidence>
<evidence type="ECO:0000256" key="4">
    <source>
        <dbReference type="PIRSR" id="PIRSR001434-2"/>
    </source>
</evidence>
<dbReference type="Gene3D" id="3.40.640.10">
    <property type="entry name" value="Type I PLP-dependent aspartate aminotransferase-like (Major domain)"/>
    <property type="match status" value="1"/>
</dbReference>
<proteinExistence type="inferred from homology"/>
<dbReference type="Pfam" id="PF01053">
    <property type="entry name" value="Cys_Met_Meta_PP"/>
    <property type="match status" value="1"/>
</dbReference>
<keyword evidence="8" id="KW-1185">Reference proteome</keyword>
<evidence type="ECO:0000256" key="1">
    <source>
        <dbReference type="ARBA" id="ARBA00001933"/>
    </source>
</evidence>
<dbReference type="InterPro" id="IPR015422">
    <property type="entry name" value="PyrdxlP-dep_Trfase_small"/>
</dbReference>
<organism evidence="7 8">
    <name type="scientific">Marinicauda salina</name>
    <dbReference type="NCBI Taxonomy" id="2135793"/>
    <lineage>
        <taxon>Bacteria</taxon>
        <taxon>Pseudomonadati</taxon>
        <taxon>Pseudomonadota</taxon>
        <taxon>Alphaproteobacteria</taxon>
        <taxon>Maricaulales</taxon>
        <taxon>Maricaulaceae</taxon>
        <taxon>Marinicauda</taxon>
    </lineage>
</organism>
<dbReference type="EMBL" id="QEXV01000003">
    <property type="protein sequence ID" value="PWE17455.1"/>
    <property type="molecule type" value="Genomic_DNA"/>
</dbReference>
<dbReference type="OrthoDB" id="9790858at2"/>
<dbReference type="Proteomes" id="UP000245168">
    <property type="component" value="Unassembled WGS sequence"/>
</dbReference>
<reference evidence="8" key="1">
    <citation type="submission" date="2018-05" db="EMBL/GenBank/DDBJ databases">
        <authorList>
            <person name="Liu B.-T."/>
        </authorList>
    </citation>
    <scope>NUCLEOTIDE SEQUENCE [LARGE SCALE GENOMIC DNA]</scope>
    <source>
        <strain evidence="8">WD6-1</strain>
    </source>
</reference>
<evidence type="ECO:0000256" key="5">
    <source>
        <dbReference type="RuleBase" id="RU362118"/>
    </source>
</evidence>
<comment type="similarity">
    <text evidence="2 5">Belongs to the trans-sulfuration enzymes family.</text>
</comment>
<dbReference type="AlphaFoldDB" id="A0A2U2BTV5"/>
<feature type="modified residue" description="N6-(pyridoxal phosphate)lysine" evidence="4">
    <location>
        <position position="201"/>
    </location>
</feature>
<dbReference type="PIRSF" id="PIRSF001434">
    <property type="entry name" value="CGS"/>
    <property type="match status" value="1"/>
</dbReference>
<dbReference type="PANTHER" id="PTHR11808">
    <property type="entry name" value="TRANS-SULFURATION ENZYME FAMILY MEMBER"/>
    <property type="match status" value="1"/>
</dbReference>
<evidence type="ECO:0000256" key="2">
    <source>
        <dbReference type="ARBA" id="ARBA00009077"/>
    </source>
</evidence>
<evidence type="ECO:0000313" key="7">
    <source>
        <dbReference type="EMBL" id="PWE17455.1"/>
    </source>
</evidence>
<dbReference type="FunFam" id="3.40.640.10:FF:000009">
    <property type="entry name" value="Cystathionine gamma-synthase homolog"/>
    <property type="match status" value="1"/>
</dbReference>
<comment type="cofactor">
    <cofactor evidence="1 5">
        <name>pyridoxal 5'-phosphate</name>
        <dbReference type="ChEBI" id="CHEBI:597326"/>
    </cofactor>
</comment>
<dbReference type="InterPro" id="IPR000277">
    <property type="entry name" value="Cys/Met-Metab_PyrdxlP-dep_enz"/>
</dbReference>
<dbReference type="GO" id="GO:0005737">
    <property type="term" value="C:cytoplasm"/>
    <property type="evidence" value="ECO:0007669"/>
    <property type="project" value="TreeGrafter"/>
</dbReference>
<feature type="region of interest" description="Disordered" evidence="6">
    <location>
        <begin position="1"/>
        <end position="24"/>
    </location>
</feature>
<gene>
    <name evidence="7" type="ORF">DDZ18_07175</name>
</gene>
<evidence type="ECO:0000256" key="6">
    <source>
        <dbReference type="SAM" id="MobiDB-lite"/>
    </source>
</evidence>
<dbReference type="GO" id="GO:0019343">
    <property type="term" value="P:cysteine biosynthetic process via cystathionine"/>
    <property type="evidence" value="ECO:0007669"/>
    <property type="project" value="TreeGrafter"/>
</dbReference>
<dbReference type="SUPFAM" id="SSF53383">
    <property type="entry name" value="PLP-dependent transferases"/>
    <property type="match status" value="1"/>
</dbReference>
<dbReference type="GO" id="GO:0030170">
    <property type="term" value="F:pyridoxal phosphate binding"/>
    <property type="evidence" value="ECO:0007669"/>
    <property type="project" value="InterPro"/>
</dbReference>
<keyword evidence="3 4" id="KW-0663">Pyridoxal phosphate</keyword>
<dbReference type="Gene3D" id="3.90.1150.10">
    <property type="entry name" value="Aspartate Aminotransferase, domain 1"/>
    <property type="match status" value="1"/>
</dbReference>
<dbReference type="GO" id="GO:0003962">
    <property type="term" value="F:cystathionine gamma-synthase activity"/>
    <property type="evidence" value="ECO:0007669"/>
    <property type="project" value="TreeGrafter"/>
</dbReference>
<name>A0A2U2BTV5_9PROT</name>
<comment type="caution">
    <text evidence="7">The sequence shown here is derived from an EMBL/GenBank/DDBJ whole genome shotgun (WGS) entry which is preliminary data.</text>
</comment>
<evidence type="ECO:0000313" key="8">
    <source>
        <dbReference type="Proteomes" id="UP000245168"/>
    </source>
</evidence>
<sequence>MSRNNSQFATRAIHAGQRPDPTTGAIMTPVYQTSTYVQESPGKFIENYDYSRSANPTRTALQDNLASLEGGAHGIAFASGVASLAACIHLLKTGDHVLLCDDVYGGTFRMFNNVFSQLGVEFTRVDMTDLDATRDAFTDKTKLVWLETPTNPTLKVIDIEAVCALAKEHGALSVVDNTFASPFLQNPLALGADIVSHSCTKYLGGHSDLVMGALVTDSDALADRLRYIQNAVGAIPAPWDCFLLLRSTKTLHVRMERHCQNAARIADWLAERDEIERVLYPGREDHPQHAVAAKQMRGFGGMITATLKGGLPASRAFLESLSVFSLAESLGGVESLVEHPAIMTHASVDPEARRALGIDDGLVRLSVGIEDAGDLIGDLEQALDAAGAALRAAE</sequence>
<dbReference type="InterPro" id="IPR015424">
    <property type="entry name" value="PyrdxlP-dep_Trfase"/>
</dbReference>
<dbReference type="PANTHER" id="PTHR11808:SF15">
    <property type="entry name" value="CYSTATHIONINE GAMMA-LYASE"/>
    <property type="match status" value="1"/>
</dbReference>
<dbReference type="GO" id="GO:0004123">
    <property type="term" value="F:cystathionine gamma-lyase activity"/>
    <property type="evidence" value="ECO:0007669"/>
    <property type="project" value="TreeGrafter"/>
</dbReference>
<dbReference type="RefSeq" id="WP_109252686.1">
    <property type="nucleotide sequence ID" value="NZ_QEXV01000003.1"/>
</dbReference>
<dbReference type="FunFam" id="3.90.1150.10:FF:000008">
    <property type="entry name" value="Cystathionine gamma-synthase"/>
    <property type="match status" value="1"/>
</dbReference>
<accession>A0A2U2BTV5</accession>
<dbReference type="GO" id="GO:0019346">
    <property type="term" value="P:transsulfuration"/>
    <property type="evidence" value="ECO:0007669"/>
    <property type="project" value="InterPro"/>
</dbReference>
<dbReference type="InterPro" id="IPR054542">
    <property type="entry name" value="Cys_met_metab_PP"/>
</dbReference>
<dbReference type="NCBIfam" id="NF005871">
    <property type="entry name" value="PRK07811.1"/>
    <property type="match status" value="1"/>
</dbReference>
<dbReference type="InterPro" id="IPR015421">
    <property type="entry name" value="PyrdxlP-dep_Trfase_major"/>
</dbReference>
<protein>
    <submittedName>
        <fullName evidence="7">Cystathionine gamma-synthase</fullName>
    </submittedName>
</protein>
<dbReference type="PROSITE" id="PS00868">
    <property type="entry name" value="CYS_MET_METAB_PP"/>
    <property type="match status" value="1"/>
</dbReference>
<dbReference type="CDD" id="cd00614">
    <property type="entry name" value="CGS_like"/>
    <property type="match status" value="1"/>
</dbReference>